<dbReference type="Proteomes" id="UP000824998">
    <property type="component" value="Unassembled WGS sequence"/>
</dbReference>
<evidence type="ECO:0000256" key="1">
    <source>
        <dbReference type="SAM" id="MobiDB-lite"/>
    </source>
</evidence>
<name>A0A9P7YI73_9HELO</name>
<evidence type="ECO:0000313" key="4">
    <source>
        <dbReference type="Proteomes" id="UP000824998"/>
    </source>
</evidence>
<reference evidence="3" key="1">
    <citation type="journal article" date="2021" name="IMA Fungus">
        <title>Genomic characterization of three marine fungi, including Emericellopsis atlantica sp. nov. with signatures of a generalist lifestyle and marine biomass degradation.</title>
        <authorList>
            <person name="Hagestad O.C."/>
            <person name="Hou L."/>
            <person name="Andersen J.H."/>
            <person name="Hansen E.H."/>
            <person name="Altermark B."/>
            <person name="Li C."/>
            <person name="Kuhnert E."/>
            <person name="Cox R.J."/>
            <person name="Crous P.W."/>
            <person name="Spatafora J.W."/>
            <person name="Lail K."/>
            <person name="Amirebrahimi M."/>
            <person name="Lipzen A."/>
            <person name="Pangilinan J."/>
            <person name="Andreopoulos W."/>
            <person name="Hayes R.D."/>
            <person name="Ng V."/>
            <person name="Grigoriev I.V."/>
            <person name="Jackson S.A."/>
            <person name="Sutton T.D.S."/>
            <person name="Dobson A.D.W."/>
            <person name="Rama T."/>
        </authorList>
    </citation>
    <scope>NUCLEOTIDE SEQUENCE</scope>
    <source>
        <strain evidence="3">TRa018bII</strain>
    </source>
</reference>
<keyword evidence="4" id="KW-1185">Reference proteome</keyword>
<keyword evidence="2" id="KW-1133">Transmembrane helix</keyword>
<keyword evidence="2" id="KW-0812">Transmembrane</keyword>
<evidence type="ECO:0000313" key="3">
    <source>
        <dbReference type="EMBL" id="KAG9234070.1"/>
    </source>
</evidence>
<feature type="region of interest" description="Disordered" evidence="1">
    <location>
        <begin position="201"/>
        <end position="258"/>
    </location>
</feature>
<feature type="compositionally biased region" description="Low complexity" evidence="1">
    <location>
        <begin position="148"/>
        <end position="168"/>
    </location>
</feature>
<gene>
    <name evidence="3" type="ORF">BJ875DRAFT_441622</name>
</gene>
<accession>A0A9P7YI73</accession>
<feature type="compositionally biased region" description="Polar residues" evidence="1">
    <location>
        <begin position="123"/>
        <end position="138"/>
    </location>
</feature>
<proteinExistence type="predicted"/>
<feature type="region of interest" description="Disordered" evidence="1">
    <location>
        <begin position="123"/>
        <end position="168"/>
    </location>
</feature>
<evidence type="ECO:0000256" key="2">
    <source>
        <dbReference type="SAM" id="Phobius"/>
    </source>
</evidence>
<keyword evidence="2" id="KW-0472">Membrane</keyword>
<feature type="transmembrane region" description="Helical" evidence="2">
    <location>
        <begin position="264"/>
        <end position="285"/>
    </location>
</feature>
<feature type="compositionally biased region" description="Low complexity" evidence="1">
    <location>
        <begin position="201"/>
        <end position="241"/>
    </location>
</feature>
<comment type="caution">
    <text evidence="3">The sequence shown here is derived from an EMBL/GenBank/DDBJ whole genome shotgun (WGS) entry which is preliminary data.</text>
</comment>
<sequence>MVRIPWYARSMGLEEKRGKSKLRLRRRGMDSVDVQRRQVAALEDDSDSAKSPDDDSDSDNDVVPSSSAQGGGQKAVENGQIGASPQFGRKEEDGESTPLLPPPATTIGAVSEIVQGGRTLRIQTPETHSSRPIPTNFNFADPSPNGPAPASTTVASTTSSSPVSSQSSLQSSSVSSALSSQARVAPSSTFAIRTSSSTPLQALLPSSTSSTQQSKTVKPTQIQAAETASSLTSTETETSTSIPANFADTEGIQPTNSSSTSLNVGILLGIIAGGAALLLLIWFLVRRRTLLRKKQQEKEETIPTPTQGRQSRPRDGTTAVAPASVTEPSVHPSHFPAPPFSPRMPERLDSVGGEAVNGLDVHPSNLAMGASPLTPPPLVVKETTESQPSRWNNWRNSVSSVPKFRTIKSWVGDQRRRNDDEEVPEMPKGTGKWKKLEDEKTVVGSESRVNRNPARDSAFRSESEWTSVSQR</sequence>
<feature type="region of interest" description="Disordered" evidence="1">
    <location>
        <begin position="295"/>
        <end position="346"/>
    </location>
</feature>
<dbReference type="AlphaFoldDB" id="A0A9P7YI73"/>
<feature type="region of interest" description="Disordered" evidence="1">
    <location>
        <begin position="409"/>
        <end position="471"/>
    </location>
</feature>
<feature type="compositionally biased region" description="Basic and acidic residues" evidence="1">
    <location>
        <begin position="453"/>
        <end position="463"/>
    </location>
</feature>
<feature type="compositionally biased region" description="Basic and acidic residues" evidence="1">
    <location>
        <begin position="27"/>
        <end position="36"/>
    </location>
</feature>
<protein>
    <submittedName>
        <fullName evidence="3">Uncharacterized protein</fullName>
    </submittedName>
</protein>
<organism evidence="3 4">
    <name type="scientific">Amylocarpus encephaloides</name>
    <dbReference type="NCBI Taxonomy" id="45428"/>
    <lineage>
        <taxon>Eukaryota</taxon>
        <taxon>Fungi</taxon>
        <taxon>Dikarya</taxon>
        <taxon>Ascomycota</taxon>
        <taxon>Pezizomycotina</taxon>
        <taxon>Leotiomycetes</taxon>
        <taxon>Helotiales</taxon>
        <taxon>Helotiales incertae sedis</taxon>
        <taxon>Amylocarpus</taxon>
    </lineage>
</organism>
<feature type="region of interest" description="Disordered" evidence="1">
    <location>
        <begin position="24"/>
        <end position="105"/>
    </location>
</feature>
<dbReference type="EMBL" id="MU251476">
    <property type="protein sequence ID" value="KAG9234070.1"/>
    <property type="molecule type" value="Genomic_DNA"/>
</dbReference>